<keyword evidence="2" id="KW-0479">Metal-binding</keyword>
<dbReference type="InterPro" id="IPR006913">
    <property type="entry name" value="CENP-V/GFA"/>
</dbReference>
<name>A0A380WLE6_AMIAI</name>
<evidence type="ECO:0000259" key="5">
    <source>
        <dbReference type="PROSITE" id="PS51891"/>
    </source>
</evidence>
<dbReference type="InterPro" id="IPR011057">
    <property type="entry name" value="Mss4-like_sf"/>
</dbReference>
<sequence length="139" mass="15173">MTTNVYAGGCACGAIRYETTCEPIFQNHCQCLDCQKRSGTGHGSYLTFPRRAEMATTGETRSWRVTSDSGKEKVHAFCPNCGTPVFVTFAAAPEAIAVHAASLDDPGQFKPQVLTYSARGHAWDRIDPDLVSFEGMPHR</sequence>
<reference evidence="6 7" key="1">
    <citation type="submission" date="2018-06" db="EMBL/GenBank/DDBJ databases">
        <authorList>
            <consortium name="Pathogen Informatics"/>
            <person name="Doyle S."/>
        </authorList>
    </citation>
    <scope>NUCLEOTIDE SEQUENCE [LARGE SCALE GENOMIC DNA]</scope>
    <source>
        <strain evidence="6 7">NCTC10684</strain>
    </source>
</reference>
<gene>
    <name evidence="6" type="ORF">NCTC10684_02206</name>
</gene>
<dbReference type="PANTHER" id="PTHR33337">
    <property type="entry name" value="GFA DOMAIN-CONTAINING PROTEIN"/>
    <property type="match status" value="1"/>
</dbReference>
<dbReference type="EMBL" id="UFSM01000001">
    <property type="protein sequence ID" value="SUU88974.1"/>
    <property type="molecule type" value="Genomic_DNA"/>
</dbReference>
<dbReference type="Proteomes" id="UP000254701">
    <property type="component" value="Unassembled WGS sequence"/>
</dbReference>
<evidence type="ECO:0000313" key="7">
    <source>
        <dbReference type="Proteomes" id="UP000254701"/>
    </source>
</evidence>
<dbReference type="Gene3D" id="3.90.1590.10">
    <property type="entry name" value="glutathione-dependent formaldehyde- activating enzyme (gfa)"/>
    <property type="match status" value="1"/>
</dbReference>
<proteinExistence type="inferred from homology"/>
<evidence type="ECO:0000256" key="2">
    <source>
        <dbReference type="ARBA" id="ARBA00022723"/>
    </source>
</evidence>
<evidence type="ECO:0000313" key="6">
    <source>
        <dbReference type="EMBL" id="SUU88974.1"/>
    </source>
</evidence>
<dbReference type="GO" id="GO:0046872">
    <property type="term" value="F:metal ion binding"/>
    <property type="evidence" value="ECO:0007669"/>
    <property type="project" value="UniProtKB-KW"/>
</dbReference>
<dbReference type="GO" id="GO:0016846">
    <property type="term" value="F:carbon-sulfur lyase activity"/>
    <property type="evidence" value="ECO:0007669"/>
    <property type="project" value="InterPro"/>
</dbReference>
<dbReference type="RefSeq" id="WP_115731223.1">
    <property type="nucleotide sequence ID" value="NZ_BAAAVY010000019.1"/>
</dbReference>
<dbReference type="AlphaFoldDB" id="A0A380WLE6"/>
<dbReference type="OrthoDB" id="9807246at2"/>
<evidence type="ECO:0000256" key="3">
    <source>
        <dbReference type="ARBA" id="ARBA00022833"/>
    </source>
</evidence>
<evidence type="ECO:0000256" key="1">
    <source>
        <dbReference type="ARBA" id="ARBA00005495"/>
    </source>
</evidence>
<keyword evidence="3" id="KW-0862">Zinc</keyword>
<protein>
    <submittedName>
        <fullName evidence="6">Uncharacterized conserved protein</fullName>
    </submittedName>
</protein>
<comment type="similarity">
    <text evidence="1">Belongs to the Gfa family.</text>
</comment>
<evidence type="ECO:0000256" key="4">
    <source>
        <dbReference type="ARBA" id="ARBA00023239"/>
    </source>
</evidence>
<accession>A0A380WLE6</accession>
<organism evidence="6 7">
    <name type="scientific">Aminobacter aminovorans</name>
    <name type="common">Chelatobacter heintzii</name>
    <dbReference type="NCBI Taxonomy" id="83263"/>
    <lineage>
        <taxon>Bacteria</taxon>
        <taxon>Pseudomonadati</taxon>
        <taxon>Pseudomonadota</taxon>
        <taxon>Alphaproteobacteria</taxon>
        <taxon>Hyphomicrobiales</taxon>
        <taxon>Phyllobacteriaceae</taxon>
        <taxon>Aminobacter</taxon>
    </lineage>
</organism>
<dbReference type="PANTHER" id="PTHR33337:SF40">
    <property type="entry name" value="CENP-V_GFA DOMAIN-CONTAINING PROTEIN-RELATED"/>
    <property type="match status" value="1"/>
</dbReference>
<dbReference type="PROSITE" id="PS51891">
    <property type="entry name" value="CENP_V_GFA"/>
    <property type="match status" value="1"/>
</dbReference>
<dbReference type="Pfam" id="PF04828">
    <property type="entry name" value="GFA"/>
    <property type="match status" value="1"/>
</dbReference>
<feature type="domain" description="CENP-V/GFA" evidence="5">
    <location>
        <begin position="6"/>
        <end position="124"/>
    </location>
</feature>
<keyword evidence="4" id="KW-0456">Lyase</keyword>
<dbReference type="SUPFAM" id="SSF51316">
    <property type="entry name" value="Mss4-like"/>
    <property type="match status" value="1"/>
</dbReference>